<comment type="similarity">
    <text evidence="2 4">Belongs to the pterin-4-alpha-carbinolamine dehydratase family.</text>
</comment>
<evidence type="ECO:0000256" key="4">
    <source>
        <dbReference type="HAMAP-Rule" id="MF_00434"/>
    </source>
</evidence>
<comment type="catalytic activity">
    <reaction evidence="1 4">
        <text>(4aS,6R)-4a-hydroxy-L-erythro-5,6,7,8-tetrahydrobiopterin = (6R)-L-erythro-6,7-dihydrobiopterin + H2O</text>
        <dbReference type="Rhea" id="RHEA:11920"/>
        <dbReference type="ChEBI" id="CHEBI:15377"/>
        <dbReference type="ChEBI" id="CHEBI:15642"/>
        <dbReference type="ChEBI" id="CHEBI:43120"/>
        <dbReference type="EC" id="4.2.1.96"/>
    </reaction>
</comment>
<dbReference type="STRING" id="49186.SAMN05421647_10339"/>
<dbReference type="EC" id="4.2.1.96" evidence="4"/>
<name>A0A1N6R0F8_9GAMM</name>
<dbReference type="InterPro" id="IPR036428">
    <property type="entry name" value="PCD_sf"/>
</dbReference>
<dbReference type="Proteomes" id="UP000186895">
    <property type="component" value="Unassembled WGS sequence"/>
</dbReference>
<evidence type="ECO:0000313" key="6">
    <source>
        <dbReference type="Proteomes" id="UP000186895"/>
    </source>
</evidence>
<dbReference type="EMBL" id="FTMN01000003">
    <property type="protein sequence ID" value="SIQ22325.1"/>
    <property type="molecule type" value="Genomic_DNA"/>
</dbReference>
<dbReference type="PANTHER" id="PTHR12599">
    <property type="entry name" value="PTERIN-4-ALPHA-CARBINOLAMINE DEHYDRATASE"/>
    <property type="match status" value="1"/>
</dbReference>
<dbReference type="Pfam" id="PF01329">
    <property type="entry name" value="Pterin_4a"/>
    <property type="match status" value="1"/>
</dbReference>
<evidence type="ECO:0000256" key="1">
    <source>
        <dbReference type="ARBA" id="ARBA00001554"/>
    </source>
</evidence>
<dbReference type="HAMAP" id="MF_00434">
    <property type="entry name" value="Pterin_4_alpha"/>
    <property type="match status" value="1"/>
</dbReference>
<keyword evidence="3 4" id="KW-0456">Lyase</keyword>
<dbReference type="CDD" id="cd00913">
    <property type="entry name" value="PCD_DCoH_subfamily_a"/>
    <property type="match status" value="1"/>
</dbReference>
<evidence type="ECO:0000256" key="3">
    <source>
        <dbReference type="ARBA" id="ARBA00023239"/>
    </source>
</evidence>
<accession>A0A1N6R0F8</accession>
<gene>
    <name evidence="5" type="ORF">SAMN05421647_10339</name>
</gene>
<dbReference type="Gene3D" id="3.30.1360.20">
    <property type="entry name" value="Transcriptional coactivator/pterin dehydratase"/>
    <property type="match status" value="1"/>
</dbReference>
<dbReference type="PANTHER" id="PTHR12599:SF0">
    <property type="entry name" value="PTERIN-4-ALPHA-CARBINOLAMINE DEHYDRATASE"/>
    <property type="match status" value="1"/>
</dbReference>
<reference evidence="5 6" key="1">
    <citation type="submission" date="2017-01" db="EMBL/GenBank/DDBJ databases">
        <authorList>
            <person name="Mah S.A."/>
            <person name="Swanson W.J."/>
            <person name="Moy G.W."/>
            <person name="Vacquier V.D."/>
        </authorList>
    </citation>
    <scope>NUCLEOTIDE SEQUENCE [LARGE SCALE GENOMIC DNA]</scope>
    <source>
        <strain evidence="5 6">DSM 7027</strain>
    </source>
</reference>
<dbReference type="InterPro" id="IPR001533">
    <property type="entry name" value="Pterin_deHydtase"/>
</dbReference>
<dbReference type="GO" id="GO:0008124">
    <property type="term" value="F:4-alpha-hydroxytetrahydrobiopterin dehydratase activity"/>
    <property type="evidence" value="ECO:0007669"/>
    <property type="project" value="UniProtKB-UniRule"/>
</dbReference>
<evidence type="ECO:0000256" key="2">
    <source>
        <dbReference type="ARBA" id="ARBA00006472"/>
    </source>
</evidence>
<proteinExistence type="inferred from homology"/>
<dbReference type="GO" id="GO:0006729">
    <property type="term" value="P:tetrahydrobiopterin biosynthetic process"/>
    <property type="evidence" value="ECO:0007669"/>
    <property type="project" value="InterPro"/>
</dbReference>
<protein>
    <recommendedName>
        <fullName evidence="4">Putative pterin-4-alpha-carbinolamine dehydratase</fullName>
        <shortName evidence="4">PHS</shortName>
        <ecNumber evidence="4">4.2.1.96</ecNumber>
    </recommendedName>
    <alternativeName>
        <fullName evidence="4">4-alpha-hydroxy-tetrahydropterin dehydratase</fullName>
    </alternativeName>
    <alternativeName>
        <fullName evidence="4">Pterin carbinolamine dehydratase</fullName>
        <shortName evidence="4">PCD</shortName>
    </alternativeName>
</protein>
<evidence type="ECO:0000313" key="5">
    <source>
        <dbReference type="EMBL" id="SIQ22325.1"/>
    </source>
</evidence>
<dbReference type="AlphaFoldDB" id="A0A1N6R0F8"/>
<dbReference type="NCBIfam" id="NF002017">
    <property type="entry name" value="PRK00823.1-2"/>
    <property type="match status" value="1"/>
</dbReference>
<dbReference type="RefSeq" id="WP_076462188.1">
    <property type="nucleotide sequence ID" value="NZ_FTMN01000003.1"/>
</dbReference>
<organism evidence="5 6">
    <name type="scientific">Marinobacterium stanieri</name>
    <dbReference type="NCBI Taxonomy" id="49186"/>
    <lineage>
        <taxon>Bacteria</taxon>
        <taxon>Pseudomonadati</taxon>
        <taxon>Pseudomonadota</taxon>
        <taxon>Gammaproteobacteria</taxon>
        <taxon>Oceanospirillales</taxon>
        <taxon>Oceanospirillaceae</taxon>
        <taxon>Marinobacterium</taxon>
    </lineage>
</organism>
<sequence>MSLAESRCVPCKGGIPALTREEIQPYLEQVNEWELAPQANRIKRDFTFADFQSALRFVNQVGELAEDMGHHPEIQFGWGHASIEIWTHKIGGLHENDFILAARVDQLPGI</sequence>
<keyword evidence="6" id="KW-1185">Reference proteome</keyword>
<dbReference type="SUPFAM" id="SSF55248">
    <property type="entry name" value="PCD-like"/>
    <property type="match status" value="1"/>
</dbReference>
<dbReference type="eggNOG" id="COG2154">
    <property type="taxonomic scope" value="Bacteria"/>
</dbReference>